<dbReference type="AlphaFoldDB" id="A0A1W2EXD4"/>
<dbReference type="CDD" id="cd02440">
    <property type="entry name" value="AdoMet_MTases"/>
    <property type="match status" value="1"/>
</dbReference>
<dbReference type="PANTHER" id="PTHR42873:SF1">
    <property type="entry name" value="S-ADENOSYLMETHIONINE-DEPENDENT METHYLTRANSFERASE DOMAIN-CONTAINING PROTEIN"/>
    <property type="match status" value="1"/>
</dbReference>
<evidence type="ECO:0000256" key="2">
    <source>
        <dbReference type="ARBA" id="ARBA00022490"/>
    </source>
</evidence>
<reference evidence="10 11" key="1">
    <citation type="submission" date="2017-04" db="EMBL/GenBank/DDBJ databases">
        <authorList>
            <person name="Afonso C.L."/>
            <person name="Miller P.J."/>
            <person name="Scott M.A."/>
            <person name="Spackman E."/>
            <person name="Goraichik I."/>
            <person name="Dimitrov K.M."/>
            <person name="Suarez D.L."/>
            <person name="Swayne D.E."/>
        </authorList>
    </citation>
    <scope>NUCLEOTIDE SEQUENCE [LARGE SCALE GENOMIC DNA]</scope>
    <source>
        <strain evidence="10 11">DSM 5090</strain>
    </source>
</reference>
<evidence type="ECO:0000256" key="1">
    <source>
        <dbReference type="ARBA" id="ARBA00004496"/>
    </source>
</evidence>
<dbReference type="InterPro" id="IPR015947">
    <property type="entry name" value="PUA-like_sf"/>
</dbReference>
<dbReference type="CDD" id="cd21153">
    <property type="entry name" value="PUA_RlmI"/>
    <property type="match status" value="1"/>
</dbReference>
<evidence type="ECO:0000313" key="11">
    <source>
        <dbReference type="Proteomes" id="UP000192738"/>
    </source>
</evidence>
<dbReference type="Pfam" id="PF17785">
    <property type="entry name" value="PUA_3"/>
    <property type="match status" value="1"/>
</dbReference>
<name>A0A1W2EXD4_9FIRM</name>
<evidence type="ECO:0000256" key="4">
    <source>
        <dbReference type="ARBA" id="ARBA00022603"/>
    </source>
</evidence>
<dbReference type="GO" id="GO:0005737">
    <property type="term" value="C:cytoplasm"/>
    <property type="evidence" value="ECO:0007669"/>
    <property type="project" value="UniProtKB-SubCell"/>
</dbReference>
<dbReference type="OrthoDB" id="9805492at2"/>
<dbReference type="InterPro" id="IPR041532">
    <property type="entry name" value="RlmI-like_PUA"/>
</dbReference>
<keyword evidence="6" id="KW-0949">S-adenosyl-L-methionine</keyword>
<dbReference type="Proteomes" id="UP000192738">
    <property type="component" value="Unassembled WGS sequence"/>
</dbReference>
<dbReference type="STRING" id="112901.SAMN04488500_13333"/>
<keyword evidence="5 10" id="KW-0808">Transferase</keyword>
<evidence type="ECO:0000256" key="6">
    <source>
        <dbReference type="ARBA" id="ARBA00022691"/>
    </source>
</evidence>
<dbReference type="GO" id="GO:0006364">
    <property type="term" value="P:rRNA processing"/>
    <property type="evidence" value="ECO:0007669"/>
    <property type="project" value="UniProtKB-KW"/>
</dbReference>
<accession>A0A1W2EXD4</accession>
<keyword evidence="7" id="KW-0694">RNA-binding</keyword>
<comment type="similarity">
    <text evidence="8">Belongs to the methyltransferase superfamily. RlmI family.</text>
</comment>
<keyword evidence="11" id="KW-1185">Reference proteome</keyword>
<dbReference type="GO" id="GO:0003723">
    <property type="term" value="F:RNA binding"/>
    <property type="evidence" value="ECO:0007669"/>
    <property type="project" value="UniProtKB-KW"/>
</dbReference>
<dbReference type="SUPFAM" id="SSF88697">
    <property type="entry name" value="PUA domain-like"/>
    <property type="match status" value="1"/>
</dbReference>
<dbReference type="GO" id="GO:0008168">
    <property type="term" value="F:methyltransferase activity"/>
    <property type="evidence" value="ECO:0007669"/>
    <property type="project" value="UniProtKB-KW"/>
</dbReference>
<dbReference type="PROSITE" id="PS50890">
    <property type="entry name" value="PUA"/>
    <property type="match status" value="1"/>
</dbReference>
<dbReference type="InterPro" id="IPR019614">
    <property type="entry name" value="SAM-dep_methyl-trfase"/>
</dbReference>
<evidence type="ECO:0000259" key="9">
    <source>
        <dbReference type="SMART" id="SM00359"/>
    </source>
</evidence>
<keyword evidence="2" id="KW-0963">Cytoplasm</keyword>
<dbReference type="PANTHER" id="PTHR42873">
    <property type="entry name" value="RIBOSOMAL RNA LARGE SUBUNIT METHYLTRANSFERASE"/>
    <property type="match status" value="1"/>
</dbReference>
<evidence type="ECO:0000256" key="8">
    <source>
        <dbReference type="ARBA" id="ARBA00038091"/>
    </source>
</evidence>
<dbReference type="SMART" id="SM00359">
    <property type="entry name" value="PUA"/>
    <property type="match status" value="1"/>
</dbReference>
<dbReference type="Pfam" id="PF10672">
    <property type="entry name" value="Methyltrans_SAM"/>
    <property type="match status" value="1"/>
</dbReference>
<evidence type="ECO:0000256" key="3">
    <source>
        <dbReference type="ARBA" id="ARBA00022552"/>
    </source>
</evidence>
<evidence type="ECO:0000256" key="5">
    <source>
        <dbReference type="ARBA" id="ARBA00022679"/>
    </source>
</evidence>
<dbReference type="CDD" id="cd11572">
    <property type="entry name" value="RlmI_M_like"/>
    <property type="match status" value="1"/>
</dbReference>
<feature type="domain" description="PUA" evidence="9">
    <location>
        <begin position="5"/>
        <end position="89"/>
    </location>
</feature>
<comment type="subcellular location">
    <subcellularLocation>
        <location evidence="1">Cytoplasm</location>
    </subcellularLocation>
</comment>
<dbReference type="InterPro" id="IPR002478">
    <property type="entry name" value="PUA"/>
</dbReference>
<evidence type="ECO:0000256" key="7">
    <source>
        <dbReference type="ARBA" id="ARBA00022884"/>
    </source>
</evidence>
<keyword evidence="3" id="KW-0698">rRNA processing</keyword>
<dbReference type="InterPro" id="IPR029063">
    <property type="entry name" value="SAM-dependent_MTases_sf"/>
</dbReference>
<proteinExistence type="inferred from homology"/>
<evidence type="ECO:0000313" key="10">
    <source>
        <dbReference type="EMBL" id="SMD14341.1"/>
    </source>
</evidence>
<sequence>MEIKTKVFLRKGAQHRVESGHPWVFQSELDYIDGEFQPGDIVDVYNSRQRFIGRGYINPRSQIIIRILSRQQEPIDREFFKRRIQTAWRYRQRFLSEPDYCRLVYGEADFLPALIVDKFGKYMVIQTLALGIDVHKETIISVLEELFAPEGIYERNDVPVRKLEGMDMRKGYLKGNFPTQIIVNENGIPFYADVEKGQKTGFFYDQRENRRFLEPIVKDAEVLDCFCHTGSFAIHSALYGAKSVHSIDISEEAVVLAKKNAEMNGVSERCNFEVANAFDALRSLTEEQRQYDVVILDPPAFTKSRDSIEGAARGYKEINLRGLKLTRPGGFLVTCSCSYHMDRDLFKAVVVDAARDAKRVVREVEYRTQAKDHPILPAAPETNYLKFLVLQVVE</sequence>
<keyword evidence="4 10" id="KW-0489">Methyltransferase</keyword>
<dbReference type="Gene3D" id="3.30.750.80">
    <property type="entry name" value="RNA methyltransferase domain (HRMD) like"/>
    <property type="match status" value="1"/>
</dbReference>
<dbReference type="Gene3D" id="3.40.50.150">
    <property type="entry name" value="Vaccinia Virus protein VP39"/>
    <property type="match status" value="1"/>
</dbReference>
<dbReference type="RefSeq" id="WP_084578328.1">
    <property type="nucleotide sequence ID" value="NZ_CP155572.1"/>
</dbReference>
<organism evidence="10 11">
    <name type="scientific">Sporomusa malonica</name>
    <dbReference type="NCBI Taxonomy" id="112901"/>
    <lineage>
        <taxon>Bacteria</taxon>
        <taxon>Bacillati</taxon>
        <taxon>Bacillota</taxon>
        <taxon>Negativicutes</taxon>
        <taxon>Selenomonadales</taxon>
        <taxon>Sporomusaceae</taxon>
        <taxon>Sporomusa</taxon>
    </lineage>
</organism>
<dbReference type="InterPro" id="IPR036974">
    <property type="entry name" value="PUA_sf"/>
</dbReference>
<dbReference type="SUPFAM" id="SSF53335">
    <property type="entry name" value="S-adenosyl-L-methionine-dependent methyltransferases"/>
    <property type="match status" value="1"/>
</dbReference>
<gene>
    <name evidence="10" type="ORF">SAMN04488500_13333</name>
</gene>
<dbReference type="Gene3D" id="2.30.130.10">
    <property type="entry name" value="PUA domain"/>
    <property type="match status" value="1"/>
</dbReference>
<protein>
    <submittedName>
        <fullName evidence="10">23S rRNA (Cytosine1962-C5)-methyltransferase</fullName>
    </submittedName>
</protein>
<dbReference type="GO" id="GO:0032259">
    <property type="term" value="P:methylation"/>
    <property type="evidence" value="ECO:0007669"/>
    <property type="project" value="UniProtKB-KW"/>
</dbReference>
<dbReference type="EMBL" id="FWXI01000033">
    <property type="protein sequence ID" value="SMD14341.1"/>
    <property type="molecule type" value="Genomic_DNA"/>
</dbReference>